<evidence type="ECO:0000313" key="4">
    <source>
        <dbReference type="Proteomes" id="UP001500604"/>
    </source>
</evidence>
<evidence type="ECO:0000313" key="3">
    <source>
        <dbReference type="EMBL" id="GAA4650299.1"/>
    </source>
</evidence>
<keyword evidence="4" id="KW-1185">Reference proteome</keyword>
<evidence type="ECO:0000256" key="1">
    <source>
        <dbReference type="SAM" id="Phobius"/>
    </source>
</evidence>
<organism evidence="3 4">
    <name type="scientific">Kistimonas scapharcae</name>
    <dbReference type="NCBI Taxonomy" id="1036133"/>
    <lineage>
        <taxon>Bacteria</taxon>
        <taxon>Pseudomonadati</taxon>
        <taxon>Pseudomonadota</taxon>
        <taxon>Gammaproteobacteria</taxon>
        <taxon>Oceanospirillales</taxon>
        <taxon>Endozoicomonadaceae</taxon>
        <taxon>Kistimonas</taxon>
    </lineage>
</organism>
<feature type="transmembrane region" description="Helical" evidence="1">
    <location>
        <begin position="25"/>
        <end position="47"/>
    </location>
</feature>
<sequence>METQAITSHYNAMHSTHFQALSMKYAILAIQLIYTGSLLLLTTFAIASMSDDELDTCVAREIPINIINTYDFFYQNPNKALLAIHDPDTLHTLFNSAKLIEKIDFNTQLALYAQMGTQPSGGYRMTIIAVEDKCHYLEVRVENRQPGADCVTTQALTFPHQLVTISKPNGSKPILFKEVFNKESCL</sequence>
<reference evidence="4" key="1">
    <citation type="journal article" date="2019" name="Int. J. Syst. Evol. Microbiol.">
        <title>The Global Catalogue of Microorganisms (GCM) 10K type strain sequencing project: providing services to taxonomists for standard genome sequencing and annotation.</title>
        <authorList>
            <consortium name="The Broad Institute Genomics Platform"/>
            <consortium name="The Broad Institute Genome Sequencing Center for Infectious Disease"/>
            <person name="Wu L."/>
            <person name="Ma J."/>
        </authorList>
    </citation>
    <scope>NUCLEOTIDE SEQUENCE [LARGE SCALE GENOMIC DNA]</scope>
    <source>
        <strain evidence="4">JCM 17805</strain>
    </source>
</reference>
<keyword evidence="1" id="KW-0472">Membrane</keyword>
<gene>
    <name evidence="3" type="ORF">GCM10023116_25820</name>
</gene>
<protein>
    <recommendedName>
        <fullName evidence="2">PrcB C-terminal domain-containing protein</fullName>
    </recommendedName>
</protein>
<dbReference type="Pfam" id="PF14343">
    <property type="entry name" value="PrcB_C"/>
    <property type="match status" value="1"/>
</dbReference>
<keyword evidence="1" id="KW-1133">Transmembrane helix</keyword>
<feature type="domain" description="PrcB C-terminal" evidence="2">
    <location>
        <begin position="111"/>
        <end position="165"/>
    </location>
</feature>
<accession>A0ABP8V3Z6</accession>
<name>A0ABP8V3Z6_9GAMM</name>
<keyword evidence="1" id="KW-0812">Transmembrane</keyword>
<dbReference type="Proteomes" id="UP001500604">
    <property type="component" value="Unassembled WGS sequence"/>
</dbReference>
<dbReference type="InterPro" id="IPR025748">
    <property type="entry name" value="PrcB_C_dom"/>
</dbReference>
<dbReference type="EMBL" id="BAABFL010000383">
    <property type="protein sequence ID" value="GAA4650299.1"/>
    <property type="molecule type" value="Genomic_DNA"/>
</dbReference>
<comment type="caution">
    <text evidence="3">The sequence shown here is derived from an EMBL/GenBank/DDBJ whole genome shotgun (WGS) entry which is preliminary data.</text>
</comment>
<evidence type="ECO:0000259" key="2">
    <source>
        <dbReference type="Pfam" id="PF14343"/>
    </source>
</evidence>
<proteinExistence type="predicted"/>